<dbReference type="EMBL" id="JBHSKF010000011">
    <property type="protein sequence ID" value="MFC5289403.1"/>
    <property type="molecule type" value="Genomic_DNA"/>
</dbReference>
<accession>A0ABW0EPQ2</accession>
<dbReference type="RefSeq" id="WP_378249253.1">
    <property type="nucleotide sequence ID" value="NZ_JBHSKF010000011.1"/>
</dbReference>
<evidence type="ECO:0000256" key="1">
    <source>
        <dbReference type="SAM" id="Phobius"/>
    </source>
</evidence>
<dbReference type="Pfam" id="PF11887">
    <property type="entry name" value="Mce4_CUP1"/>
    <property type="match status" value="1"/>
</dbReference>
<sequence length="347" mass="36421">MISIVRPLLKSLVFAVVTILATGLLAITIANKGSGDTAAYLARFTDVTSLNPGDDVRMSGVRIGQVESVAVAEDTGADGAVAEVEFTVDRRWPLAAQVTATVKFRNLIGQRYISLDQGPAAAGGGTLAEGATIPLDRTRPALDLTAMFNGFKPLFQALDAEQVNKLSLEIVRVLQGEGGTVDSLVGHIGSLTTTLAKKDEVIGRVITNLTTVIGRVDERGDELSELVLTTQQLVSGLAEDAGPIGEAIDGLAELTTATAGLLADGREPLRRDIDALGALSKTLADNTPAFEAFLRNLPVKYETIGRTASYGSWLNLYLCSVDTDVPPAPGQTPGDIGLPVTDARCRP</sequence>
<feature type="domain" description="Mce/MlaD" evidence="2">
    <location>
        <begin position="40"/>
        <end position="118"/>
    </location>
</feature>
<organism evidence="4 5">
    <name type="scientific">Actinokineospora guangxiensis</name>
    <dbReference type="NCBI Taxonomy" id="1490288"/>
    <lineage>
        <taxon>Bacteria</taxon>
        <taxon>Bacillati</taxon>
        <taxon>Actinomycetota</taxon>
        <taxon>Actinomycetes</taxon>
        <taxon>Pseudonocardiales</taxon>
        <taxon>Pseudonocardiaceae</taxon>
        <taxon>Actinokineospora</taxon>
    </lineage>
</organism>
<dbReference type="PANTHER" id="PTHR33371">
    <property type="entry name" value="INTERMEMBRANE PHOSPHOLIPID TRANSPORT SYSTEM BINDING PROTEIN MLAD-RELATED"/>
    <property type="match status" value="1"/>
</dbReference>
<dbReference type="Proteomes" id="UP001596157">
    <property type="component" value="Unassembled WGS sequence"/>
</dbReference>
<dbReference type="InterPro" id="IPR052336">
    <property type="entry name" value="MlaD_Phospholipid_Transporter"/>
</dbReference>
<evidence type="ECO:0000259" key="2">
    <source>
        <dbReference type="Pfam" id="PF02470"/>
    </source>
</evidence>
<dbReference type="NCBIfam" id="TIGR00996">
    <property type="entry name" value="Mtu_fam_mce"/>
    <property type="match status" value="1"/>
</dbReference>
<evidence type="ECO:0000313" key="5">
    <source>
        <dbReference type="Proteomes" id="UP001596157"/>
    </source>
</evidence>
<dbReference type="InterPro" id="IPR003399">
    <property type="entry name" value="Mce/MlaD"/>
</dbReference>
<protein>
    <submittedName>
        <fullName evidence="4">MCE family protein</fullName>
    </submittedName>
</protein>
<gene>
    <name evidence="4" type="ORF">ACFPM7_20320</name>
</gene>
<proteinExistence type="predicted"/>
<feature type="transmembrane region" description="Helical" evidence="1">
    <location>
        <begin position="12"/>
        <end position="30"/>
    </location>
</feature>
<keyword evidence="5" id="KW-1185">Reference proteome</keyword>
<dbReference type="InterPro" id="IPR005693">
    <property type="entry name" value="Mce"/>
</dbReference>
<name>A0ABW0EPQ2_9PSEU</name>
<evidence type="ECO:0000259" key="3">
    <source>
        <dbReference type="Pfam" id="PF11887"/>
    </source>
</evidence>
<comment type="caution">
    <text evidence="4">The sequence shown here is derived from an EMBL/GenBank/DDBJ whole genome shotgun (WGS) entry which is preliminary data.</text>
</comment>
<evidence type="ECO:0000313" key="4">
    <source>
        <dbReference type="EMBL" id="MFC5289403.1"/>
    </source>
</evidence>
<keyword evidence="1" id="KW-0472">Membrane</keyword>
<feature type="domain" description="Mammalian cell entry C-terminal" evidence="3">
    <location>
        <begin position="126"/>
        <end position="322"/>
    </location>
</feature>
<reference evidence="5" key="1">
    <citation type="journal article" date="2019" name="Int. J. Syst. Evol. Microbiol.">
        <title>The Global Catalogue of Microorganisms (GCM) 10K type strain sequencing project: providing services to taxonomists for standard genome sequencing and annotation.</title>
        <authorList>
            <consortium name="The Broad Institute Genomics Platform"/>
            <consortium name="The Broad Institute Genome Sequencing Center for Infectious Disease"/>
            <person name="Wu L."/>
            <person name="Ma J."/>
        </authorList>
    </citation>
    <scope>NUCLEOTIDE SEQUENCE [LARGE SCALE GENOMIC DNA]</scope>
    <source>
        <strain evidence="5">CCUG 59778</strain>
    </source>
</reference>
<keyword evidence="1" id="KW-0812">Transmembrane</keyword>
<keyword evidence="1" id="KW-1133">Transmembrane helix</keyword>
<dbReference type="InterPro" id="IPR024516">
    <property type="entry name" value="Mce_C"/>
</dbReference>
<dbReference type="Pfam" id="PF02470">
    <property type="entry name" value="MlaD"/>
    <property type="match status" value="1"/>
</dbReference>
<dbReference type="PANTHER" id="PTHR33371:SF17">
    <property type="entry name" value="MCE-FAMILY PROTEIN MCE1B"/>
    <property type="match status" value="1"/>
</dbReference>